<dbReference type="EMBL" id="NAOO01000012">
    <property type="protein sequence ID" value="RFB94231.1"/>
    <property type="molecule type" value="Genomic_DNA"/>
</dbReference>
<organism evidence="1 2">
    <name type="scientific">Rhizobium leguminosarum bv. trifolii</name>
    <dbReference type="NCBI Taxonomy" id="386"/>
    <lineage>
        <taxon>Bacteria</taxon>
        <taxon>Pseudomonadati</taxon>
        <taxon>Pseudomonadota</taxon>
        <taxon>Alphaproteobacteria</taxon>
        <taxon>Hyphomicrobiales</taxon>
        <taxon>Rhizobiaceae</taxon>
        <taxon>Rhizobium/Agrobacterium group</taxon>
        <taxon>Rhizobium</taxon>
    </lineage>
</organism>
<evidence type="ECO:0000313" key="1">
    <source>
        <dbReference type="EMBL" id="RFB94231.1"/>
    </source>
</evidence>
<protein>
    <submittedName>
        <fullName evidence="1">Uncharacterized protein</fullName>
    </submittedName>
</protein>
<dbReference type="RefSeq" id="WP_116273477.1">
    <property type="nucleotide sequence ID" value="NZ_KZ859521.1"/>
</dbReference>
<gene>
    <name evidence="1" type="ORF">B5K10_12055</name>
</gene>
<dbReference type="AlphaFoldDB" id="A0A3E1BLV1"/>
<reference evidence="1 2" key="1">
    <citation type="submission" date="2017-03" db="EMBL/GenBank/DDBJ databases">
        <title>Genome analysis of Rhizobial strains effectives or ineffectives for nitrogen fixation isolated from bean seeds.</title>
        <authorList>
            <person name="Peralta H."/>
            <person name="Aguilar-Vera A."/>
            <person name="Mora Y."/>
            <person name="Vargas-Lagunas C."/>
            <person name="Girard L."/>
            <person name="Mora J."/>
        </authorList>
    </citation>
    <scope>NUCLEOTIDE SEQUENCE [LARGE SCALE GENOMIC DNA]</scope>
    <source>
        <strain evidence="1 2">CCGM5</strain>
    </source>
</reference>
<sequence>MQCSRTVSLASAAMIVVTIGHQASYSADKGERLKQPQSIRSGHILLVPLDATVTPPTFSISWWSRVTRAPGVNPPPYVFREAERTDATSRPGAE</sequence>
<name>A0A3E1BLV1_RHILT</name>
<evidence type="ECO:0000313" key="2">
    <source>
        <dbReference type="Proteomes" id="UP000256748"/>
    </source>
</evidence>
<comment type="caution">
    <text evidence="1">The sequence shown here is derived from an EMBL/GenBank/DDBJ whole genome shotgun (WGS) entry which is preliminary data.</text>
</comment>
<dbReference type="Proteomes" id="UP000256748">
    <property type="component" value="Unassembled WGS sequence"/>
</dbReference>
<proteinExistence type="predicted"/>
<accession>A0A3E1BLV1</accession>